<keyword evidence="3" id="KW-1185">Reference proteome</keyword>
<proteinExistence type="predicted"/>
<sequence length="325" mass="36408">MKKLTYTFAALFFLQSCSNKDAEKQVKLEGKIERDQLAVTTKIPGKIQRILVEEGQHVQKGDTLVILELPEVDAKSMQAQGALDAAQAQYEMALKGATDGQMKQLHAKVNGLKEQFDFAQKSLDRMNNLLRDSLVAQQKYDEVYAKYQGAKNQYLAAQAEVADVQHGARVEQQRMALGQKERAIGAVSEVNVASKERYIIAPQDMSIETINLRVGELALAGYSLLSGYIIDGTYFRVTIPESQVKDFQKGAEKILVFPYLANRELKARVETIKSLSSYANISTAYPDFEEQETLFEIRLKPVNLNDSQDLLTKATFIVKQEKSAK</sequence>
<organism evidence="2 3">
    <name type="scientific">Sphingobacterium zhuxiongii</name>
    <dbReference type="NCBI Taxonomy" id="2662364"/>
    <lineage>
        <taxon>Bacteria</taxon>
        <taxon>Pseudomonadati</taxon>
        <taxon>Bacteroidota</taxon>
        <taxon>Sphingobacteriia</taxon>
        <taxon>Sphingobacteriales</taxon>
        <taxon>Sphingobacteriaceae</taxon>
        <taxon>Sphingobacterium</taxon>
    </lineage>
</organism>
<dbReference type="PANTHER" id="PTHR30438">
    <property type="entry name" value="36 KDA ANTIGEN-RELATED"/>
    <property type="match status" value="1"/>
</dbReference>
<accession>A0A5Q0QAF9</accession>
<dbReference type="SUPFAM" id="SSF111369">
    <property type="entry name" value="HlyD-like secretion proteins"/>
    <property type="match status" value="1"/>
</dbReference>
<reference evidence="2 3" key="1">
    <citation type="submission" date="2019-10" db="EMBL/GenBank/DDBJ databases">
        <authorList>
            <person name="Dong K."/>
        </authorList>
    </citation>
    <scope>NUCLEOTIDE SEQUENCE [LARGE SCALE GENOMIC DNA]</scope>
    <source>
        <strain evidence="3">dk4302</strain>
    </source>
</reference>
<dbReference type="PROSITE" id="PS51257">
    <property type="entry name" value="PROKAR_LIPOPROTEIN"/>
    <property type="match status" value="1"/>
</dbReference>
<gene>
    <name evidence="2" type="ORF">GFH32_07285</name>
</gene>
<protein>
    <submittedName>
        <fullName evidence="2">Biotin/lipoyl-binding protein</fullName>
    </submittedName>
</protein>
<dbReference type="Proteomes" id="UP000326921">
    <property type="component" value="Chromosome"/>
</dbReference>
<dbReference type="Gene3D" id="1.10.287.470">
    <property type="entry name" value="Helix hairpin bin"/>
    <property type="match status" value="1"/>
</dbReference>
<evidence type="ECO:0000256" key="1">
    <source>
        <dbReference type="SAM" id="Coils"/>
    </source>
</evidence>
<keyword evidence="1" id="KW-0175">Coiled coil</keyword>
<dbReference type="Gene3D" id="2.40.50.100">
    <property type="match status" value="1"/>
</dbReference>
<dbReference type="GO" id="GO:0005886">
    <property type="term" value="C:plasma membrane"/>
    <property type="evidence" value="ECO:0007669"/>
    <property type="project" value="TreeGrafter"/>
</dbReference>
<evidence type="ECO:0000313" key="2">
    <source>
        <dbReference type="EMBL" id="QGA26139.1"/>
    </source>
</evidence>
<name>A0A5Q0QAF9_9SPHI</name>
<dbReference type="KEGG" id="sphe:GFH32_07285"/>
<dbReference type="EMBL" id="CP045652">
    <property type="protein sequence ID" value="QGA26139.1"/>
    <property type="molecule type" value="Genomic_DNA"/>
</dbReference>
<dbReference type="RefSeq" id="WP_153510700.1">
    <property type="nucleotide sequence ID" value="NZ_CP045652.1"/>
</dbReference>
<evidence type="ECO:0000313" key="3">
    <source>
        <dbReference type="Proteomes" id="UP000326921"/>
    </source>
</evidence>
<dbReference type="PANTHER" id="PTHR30438:SF2">
    <property type="entry name" value="MEMBRANE PROTEIN"/>
    <property type="match status" value="1"/>
</dbReference>
<feature type="coiled-coil region" evidence="1">
    <location>
        <begin position="102"/>
        <end position="129"/>
    </location>
</feature>
<dbReference type="CDD" id="cd06850">
    <property type="entry name" value="biotinyl_domain"/>
    <property type="match status" value="1"/>
</dbReference>
<dbReference type="AlphaFoldDB" id="A0A5Q0QAF9"/>